<proteinExistence type="predicted"/>
<dbReference type="SUPFAM" id="SSF50199">
    <property type="entry name" value="Staphylococcal nuclease"/>
    <property type="match status" value="1"/>
</dbReference>
<dbReference type="PROSITE" id="PS51257">
    <property type="entry name" value="PROKAR_LIPOPROTEIN"/>
    <property type="match status" value="1"/>
</dbReference>
<dbReference type="Gene3D" id="2.40.50.90">
    <property type="match status" value="1"/>
</dbReference>
<dbReference type="Proteomes" id="UP001172911">
    <property type="component" value="Unassembled WGS sequence"/>
</dbReference>
<gene>
    <name evidence="7" type="ORF">P6N53_16145</name>
</gene>
<dbReference type="GO" id="GO:0004519">
    <property type="term" value="F:endonuclease activity"/>
    <property type="evidence" value="ECO:0007669"/>
    <property type="project" value="UniProtKB-KW"/>
</dbReference>
<dbReference type="PROSITE" id="PS01123">
    <property type="entry name" value="TNASE_1"/>
    <property type="match status" value="1"/>
</dbReference>
<sequence length="254" mass="28635">MVRFTLSLVIFSLAILLSGCSITKGQDIPPNQNQNTSQSETKSNLSLTQVKITKIVDGDTLDVILKGTTERVRLIGVDTPETVKPNHPVEPYGREASNFTKKELSDKTVFLELDAGERDRYGRLLAYIWLEEPIEITDGEIRKKLFNAHLLLNGYAQLLTIPPNVKYVDQFTLYQREAREAKRGLWGLSGQQEPQQNKETETGPKGETIKGNINSKGEKIYHVPGGQYYEQTNPEAWFFSEEEAQTAGFRASKK</sequence>
<reference evidence="7" key="2">
    <citation type="submission" date="2023-03" db="EMBL/GenBank/DDBJ databases">
        <authorList>
            <person name="Zhang Z."/>
        </authorList>
    </citation>
    <scope>NUCLEOTIDE SEQUENCE</scope>
    <source>
        <strain evidence="7">DSA</strain>
    </source>
</reference>
<evidence type="ECO:0000313" key="8">
    <source>
        <dbReference type="Proteomes" id="UP001172911"/>
    </source>
</evidence>
<evidence type="ECO:0000256" key="2">
    <source>
        <dbReference type="ARBA" id="ARBA00022759"/>
    </source>
</evidence>
<name>A0AAW7ZK42_9FIRM</name>
<dbReference type="RefSeq" id="WP_304544981.1">
    <property type="nucleotide sequence ID" value="NZ_JARPTC010000024.1"/>
</dbReference>
<organism evidence="7 8">
    <name type="scientific">Desulforamulus aquiferis</name>
    <dbReference type="NCBI Taxonomy" id="1397668"/>
    <lineage>
        <taxon>Bacteria</taxon>
        <taxon>Bacillati</taxon>
        <taxon>Bacillota</taxon>
        <taxon>Clostridia</taxon>
        <taxon>Eubacteriales</taxon>
        <taxon>Peptococcaceae</taxon>
        <taxon>Desulforamulus</taxon>
    </lineage>
</organism>
<evidence type="ECO:0000256" key="5">
    <source>
        <dbReference type="SAM" id="SignalP"/>
    </source>
</evidence>
<feature type="domain" description="TNase-like" evidence="6">
    <location>
        <begin position="46"/>
        <end position="188"/>
    </location>
</feature>
<dbReference type="Pfam" id="PF00565">
    <property type="entry name" value="SNase"/>
    <property type="match status" value="1"/>
</dbReference>
<evidence type="ECO:0000256" key="1">
    <source>
        <dbReference type="ARBA" id="ARBA00022722"/>
    </source>
</evidence>
<evidence type="ECO:0000256" key="4">
    <source>
        <dbReference type="SAM" id="MobiDB-lite"/>
    </source>
</evidence>
<accession>A0AAW7ZK42</accession>
<feature type="signal peptide" evidence="5">
    <location>
        <begin position="1"/>
        <end position="23"/>
    </location>
</feature>
<keyword evidence="2" id="KW-0255">Endonuclease</keyword>
<evidence type="ECO:0000313" key="7">
    <source>
        <dbReference type="EMBL" id="MDO7788760.1"/>
    </source>
</evidence>
<dbReference type="InterPro" id="IPR002071">
    <property type="entry name" value="Thermonucl_AS"/>
</dbReference>
<evidence type="ECO:0000259" key="6">
    <source>
        <dbReference type="PROSITE" id="PS50830"/>
    </source>
</evidence>
<dbReference type="EMBL" id="JARPTC010000024">
    <property type="protein sequence ID" value="MDO7788760.1"/>
    <property type="molecule type" value="Genomic_DNA"/>
</dbReference>
<feature type="region of interest" description="Disordered" evidence="4">
    <location>
        <begin position="186"/>
        <end position="216"/>
    </location>
</feature>
<keyword evidence="3" id="KW-0378">Hydrolase</keyword>
<dbReference type="InterPro" id="IPR016071">
    <property type="entry name" value="Staphylococal_nuclease_OB-fold"/>
</dbReference>
<dbReference type="PROSITE" id="PS01284">
    <property type="entry name" value="TNASE_2"/>
    <property type="match status" value="1"/>
</dbReference>
<evidence type="ECO:0000256" key="3">
    <source>
        <dbReference type="ARBA" id="ARBA00022801"/>
    </source>
</evidence>
<feature type="chain" id="PRO_5043902920" evidence="5">
    <location>
        <begin position="24"/>
        <end position="254"/>
    </location>
</feature>
<dbReference type="GO" id="GO:0003676">
    <property type="term" value="F:nucleic acid binding"/>
    <property type="evidence" value="ECO:0007669"/>
    <property type="project" value="InterPro"/>
</dbReference>
<reference evidence="7" key="1">
    <citation type="journal article" date="2023" name="J. Hazard. Mater.">
        <title>Anaerobic biodegradation of pyrene and benzo[a]pyrene by a new sulfate-reducing Desulforamulus aquiferis strain DSA.</title>
        <authorList>
            <person name="Zhang Z."/>
            <person name="Sun J."/>
            <person name="Gong X."/>
            <person name="Wang C."/>
            <person name="Wang H."/>
        </authorList>
    </citation>
    <scope>NUCLEOTIDE SEQUENCE</scope>
    <source>
        <strain evidence="7">DSA</strain>
    </source>
</reference>
<comment type="caution">
    <text evidence="7">The sequence shown here is derived from an EMBL/GenBank/DDBJ whole genome shotgun (WGS) entry which is preliminary data.</text>
</comment>
<keyword evidence="1" id="KW-0540">Nuclease</keyword>
<dbReference type="AlphaFoldDB" id="A0AAW7ZK42"/>
<keyword evidence="5" id="KW-0732">Signal</keyword>
<feature type="compositionally biased region" description="Basic and acidic residues" evidence="4">
    <location>
        <begin position="196"/>
        <end position="208"/>
    </location>
</feature>
<dbReference type="InterPro" id="IPR035437">
    <property type="entry name" value="SNase_OB-fold_sf"/>
</dbReference>
<keyword evidence="8" id="KW-1185">Reference proteome</keyword>
<protein>
    <submittedName>
        <fullName evidence="7">Thermonuclease family protein</fullName>
    </submittedName>
</protein>
<dbReference type="PANTHER" id="PTHR12302">
    <property type="entry name" value="EBNA2 BINDING PROTEIN P100"/>
    <property type="match status" value="1"/>
</dbReference>
<dbReference type="GO" id="GO:0016787">
    <property type="term" value="F:hydrolase activity"/>
    <property type="evidence" value="ECO:0007669"/>
    <property type="project" value="UniProtKB-KW"/>
</dbReference>
<dbReference type="PROSITE" id="PS50830">
    <property type="entry name" value="TNASE_3"/>
    <property type="match status" value="1"/>
</dbReference>
<dbReference type="PANTHER" id="PTHR12302:SF3">
    <property type="entry name" value="SERINE_THREONINE-PROTEIN KINASE 31"/>
    <property type="match status" value="1"/>
</dbReference>
<dbReference type="SMART" id="SM00318">
    <property type="entry name" value="SNc"/>
    <property type="match status" value="1"/>
</dbReference>